<dbReference type="PROSITE" id="PS52016">
    <property type="entry name" value="TONB_DEPENDENT_REC_3"/>
    <property type="match status" value="1"/>
</dbReference>
<dbReference type="InterPro" id="IPR036942">
    <property type="entry name" value="Beta-barrel_TonB_sf"/>
</dbReference>
<evidence type="ECO:0000256" key="8">
    <source>
        <dbReference type="PROSITE-ProRule" id="PRU01360"/>
    </source>
</evidence>
<feature type="signal peptide" evidence="11">
    <location>
        <begin position="1"/>
        <end position="20"/>
    </location>
</feature>
<evidence type="ECO:0000256" key="11">
    <source>
        <dbReference type="SAM" id="SignalP"/>
    </source>
</evidence>
<protein>
    <submittedName>
        <fullName evidence="14">Iron complex outermembrane receptor protein</fullName>
    </submittedName>
</protein>
<dbReference type="InterPro" id="IPR039426">
    <property type="entry name" value="TonB-dep_rcpt-like"/>
</dbReference>
<dbReference type="PANTHER" id="PTHR47234:SF3">
    <property type="entry name" value="SECRETIN_TONB SHORT N-TERMINAL DOMAIN-CONTAINING PROTEIN"/>
    <property type="match status" value="1"/>
</dbReference>
<keyword evidence="5 9" id="KW-0798">TonB box</keyword>
<evidence type="ECO:0000256" key="6">
    <source>
        <dbReference type="ARBA" id="ARBA00023136"/>
    </source>
</evidence>
<keyword evidence="6 8" id="KW-0472">Membrane</keyword>
<keyword evidence="2 8" id="KW-0813">Transport</keyword>
<organism evidence="14 15">
    <name type="scientific">Sphingomonas aurantiaca</name>
    <dbReference type="NCBI Taxonomy" id="185949"/>
    <lineage>
        <taxon>Bacteria</taxon>
        <taxon>Pseudomonadati</taxon>
        <taxon>Pseudomonadota</taxon>
        <taxon>Alphaproteobacteria</taxon>
        <taxon>Sphingomonadales</taxon>
        <taxon>Sphingomonadaceae</taxon>
        <taxon>Sphingomonas</taxon>
    </lineage>
</organism>
<name>A0A2T5GH67_9SPHN</name>
<dbReference type="InterPro" id="IPR000531">
    <property type="entry name" value="Beta-barrel_TonB"/>
</dbReference>
<accession>A0A2T5GH67</accession>
<dbReference type="GO" id="GO:0009279">
    <property type="term" value="C:cell outer membrane"/>
    <property type="evidence" value="ECO:0007669"/>
    <property type="project" value="UniProtKB-SubCell"/>
</dbReference>
<dbReference type="PANTHER" id="PTHR47234">
    <property type="match status" value="1"/>
</dbReference>
<dbReference type="Gene3D" id="2.170.130.10">
    <property type="entry name" value="TonB-dependent receptor, plug domain"/>
    <property type="match status" value="1"/>
</dbReference>
<evidence type="ECO:0000256" key="9">
    <source>
        <dbReference type="RuleBase" id="RU003357"/>
    </source>
</evidence>
<keyword evidence="7 8" id="KW-0998">Cell outer membrane</keyword>
<keyword evidence="11" id="KW-0732">Signal</keyword>
<keyword evidence="15" id="KW-1185">Reference proteome</keyword>
<feature type="region of interest" description="Disordered" evidence="10">
    <location>
        <begin position="453"/>
        <end position="483"/>
    </location>
</feature>
<evidence type="ECO:0000256" key="5">
    <source>
        <dbReference type="ARBA" id="ARBA00023077"/>
    </source>
</evidence>
<evidence type="ECO:0000256" key="3">
    <source>
        <dbReference type="ARBA" id="ARBA00022452"/>
    </source>
</evidence>
<dbReference type="InterPro" id="IPR012910">
    <property type="entry name" value="Plug_dom"/>
</dbReference>
<gene>
    <name evidence="14" type="ORF">C8J26_3533</name>
</gene>
<dbReference type="Proteomes" id="UP000244189">
    <property type="component" value="Unassembled WGS sequence"/>
</dbReference>
<dbReference type="Gene3D" id="2.40.170.20">
    <property type="entry name" value="TonB-dependent receptor, beta-barrel domain"/>
    <property type="match status" value="1"/>
</dbReference>
<keyword evidence="14" id="KW-0675">Receptor</keyword>
<evidence type="ECO:0000259" key="13">
    <source>
        <dbReference type="Pfam" id="PF07715"/>
    </source>
</evidence>
<feature type="domain" description="TonB-dependent receptor plug" evidence="13">
    <location>
        <begin position="53"/>
        <end position="172"/>
    </location>
</feature>
<evidence type="ECO:0000256" key="2">
    <source>
        <dbReference type="ARBA" id="ARBA00022448"/>
    </source>
</evidence>
<keyword evidence="4 8" id="KW-0812">Transmembrane</keyword>
<reference evidence="14 15" key="1">
    <citation type="submission" date="2018-04" db="EMBL/GenBank/DDBJ databases">
        <title>Genomic Encyclopedia of Type Strains, Phase III (KMG-III): the genomes of soil and plant-associated and newly described type strains.</title>
        <authorList>
            <person name="Whitman W."/>
        </authorList>
    </citation>
    <scope>NUCLEOTIDE SEQUENCE [LARGE SCALE GENOMIC DNA]</scope>
    <source>
        <strain evidence="14 15">MA101b</strain>
    </source>
</reference>
<dbReference type="Pfam" id="PF07715">
    <property type="entry name" value="Plug"/>
    <property type="match status" value="1"/>
</dbReference>
<evidence type="ECO:0000259" key="12">
    <source>
        <dbReference type="Pfam" id="PF00593"/>
    </source>
</evidence>
<keyword evidence="3 8" id="KW-1134">Transmembrane beta strand</keyword>
<comment type="similarity">
    <text evidence="8 9">Belongs to the TonB-dependent receptor family.</text>
</comment>
<comment type="subcellular location">
    <subcellularLocation>
        <location evidence="1 8">Cell outer membrane</location>
        <topology evidence="1 8">Multi-pass membrane protein</topology>
    </subcellularLocation>
</comment>
<evidence type="ECO:0000313" key="15">
    <source>
        <dbReference type="Proteomes" id="UP000244189"/>
    </source>
</evidence>
<dbReference type="SUPFAM" id="SSF56935">
    <property type="entry name" value="Porins"/>
    <property type="match status" value="1"/>
</dbReference>
<evidence type="ECO:0000256" key="10">
    <source>
        <dbReference type="SAM" id="MobiDB-lite"/>
    </source>
</evidence>
<dbReference type="EMBL" id="QAOG01000007">
    <property type="protein sequence ID" value="PTQ58664.1"/>
    <property type="molecule type" value="Genomic_DNA"/>
</dbReference>
<dbReference type="Pfam" id="PF00593">
    <property type="entry name" value="TonB_dep_Rec_b-barrel"/>
    <property type="match status" value="1"/>
</dbReference>
<proteinExistence type="inferred from homology"/>
<evidence type="ECO:0000256" key="4">
    <source>
        <dbReference type="ARBA" id="ARBA00022692"/>
    </source>
</evidence>
<feature type="domain" description="TonB-dependent receptor-like beta-barrel" evidence="12">
    <location>
        <begin position="311"/>
        <end position="818"/>
    </location>
</feature>
<evidence type="ECO:0000256" key="1">
    <source>
        <dbReference type="ARBA" id="ARBA00004571"/>
    </source>
</evidence>
<dbReference type="AlphaFoldDB" id="A0A2T5GH67"/>
<sequence length="870" mass="92715">MRSFAIALAATAAMPMPGFAQEVVREADAVEDNDEAREIVVTGSRFGGRTTTQSSTPVDAISREALQQSGRVDLIQMLKVQVPSFSAPRPLASGVGDFIQPPSLRGLGAGELLVLINGKRRHTTADLNSSNGIGRGDVAVDFNAIPTLAMSRIEVLRDGAAAQYGSDAISGVINMILDRSLGTIAQAGYVQTTKGDGDTYEASAATGIPLGANGVLRLTAAYQDRDGTNRARADTRQQYFGTNAAGRPVAPSGNYGSGVGLTPSNGTLDPREARFDRNVFQQGDQPNRNYQLFYNLVAPLPGGTELYSFGGYNRLDGDIQYFFRRPGQDETVRALYPDGYSPGLDTRLENFSTAIGLRGDDLAGFGWDLSTVYGVSTVRTTYVDSVNVSLGAASPSRFYRGGSDFYQWTSNLDFTREIPVGDDQPFRLAFGAEYREEAYRLFSGAPDGYRNGGVLIPDGPNAGRPGPIGSQPGPSNGPDDRASITRDSVAMYGEVEKQFFGRLLLSGAARHERYSDFGSTTNFKAAGRLGLFGGLALRGSYNTGFRAPALAQSGYNASNTLILNGAQAIVRVAAVDNPAARLAGATDLKPEQSRNVSIGTVFEAGGFTATLDAYRIKVRDRIAISSTFQDARLTSYLAANGQSGFAALSFLTNAVDTETKGIDLVMNYRHRFGGGSRITATLAGNYNKTTFDRIAGTPAPIAALGITTPLFDLTQQLRFSDSLPRDKITLDLNYARGPFTFSVTNTRYGRVATVALLNRTPAQVAALVQGYDVRLVPSVGSAANSDIIQRFGAKILTDIDVGWQATRALRLSVGAQNVFNIYPDENIASTVSSVAVGSNGADNAGTQPYNAVSPFGFNGRSVFMRGSYSF</sequence>
<dbReference type="InterPro" id="IPR037066">
    <property type="entry name" value="Plug_dom_sf"/>
</dbReference>
<evidence type="ECO:0000256" key="7">
    <source>
        <dbReference type="ARBA" id="ARBA00023237"/>
    </source>
</evidence>
<dbReference type="RefSeq" id="WP_208631447.1">
    <property type="nucleotide sequence ID" value="NZ_QAOG01000007.1"/>
</dbReference>
<feature type="chain" id="PRO_5015450505" evidence="11">
    <location>
        <begin position="21"/>
        <end position="870"/>
    </location>
</feature>
<comment type="caution">
    <text evidence="14">The sequence shown here is derived from an EMBL/GenBank/DDBJ whole genome shotgun (WGS) entry which is preliminary data.</text>
</comment>
<evidence type="ECO:0000313" key="14">
    <source>
        <dbReference type="EMBL" id="PTQ58664.1"/>
    </source>
</evidence>